<comment type="similarity">
    <text evidence="2">Belongs to the glycosyl hydrolase 17 family.</text>
</comment>
<dbReference type="Proteomes" id="UP000800200">
    <property type="component" value="Unassembled WGS sequence"/>
</dbReference>
<dbReference type="GO" id="GO:0009277">
    <property type="term" value="C:fungal-type cell wall"/>
    <property type="evidence" value="ECO:0007669"/>
    <property type="project" value="TreeGrafter"/>
</dbReference>
<reference evidence="4" key="1">
    <citation type="journal article" date="2020" name="Stud. Mycol.">
        <title>101 Dothideomycetes genomes: a test case for predicting lifestyles and emergence of pathogens.</title>
        <authorList>
            <person name="Haridas S."/>
            <person name="Albert R."/>
            <person name="Binder M."/>
            <person name="Bloem J."/>
            <person name="Labutti K."/>
            <person name="Salamov A."/>
            <person name="Andreopoulos B."/>
            <person name="Baker S."/>
            <person name="Barry K."/>
            <person name="Bills G."/>
            <person name="Bluhm B."/>
            <person name="Cannon C."/>
            <person name="Castanera R."/>
            <person name="Culley D."/>
            <person name="Daum C."/>
            <person name="Ezra D."/>
            <person name="Gonzalez J."/>
            <person name="Henrissat B."/>
            <person name="Kuo A."/>
            <person name="Liang C."/>
            <person name="Lipzen A."/>
            <person name="Lutzoni F."/>
            <person name="Magnuson J."/>
            <person name="Mondo S."/>
            <person name="Nolan M."/>
            <person name="Ohm R."/>
            <person name="Pangilinan J."/>
            <person name="Park H.-J."/>
            <person name="Ramirez L."/>
            <person name="Alfaro M."/>
            <person name="Sun H."/>
            <person name="Tritt A."/>
            <person name="Yoshinaga Y."/>
            <person name="Zwiers L.-H."/>
            <person name="Turgeon B."/>
            <person name="Goodwin S."/>
            <person name="Spatafora J."/>
            <person name="Crous P."/>
            <person name="Grigoriev I."/>
        </authorList>
    </citation>
    <scope>NUCLEOTIDE SEQUENCE</scope>
    <source>
        <strain evidence="4">CBS 207.26</strain>
    </source>
</reference>
<gene>
    <name evidence="4" type="ORF">K469DRAFT_700081</name>
</gene>
<dbReference type="EMBL" id="ML994710">
    <property type="protein sequence ID" value="KAF2176357.1"/>
    <property type="molecule type" value="Genomic_DNA"/>
</dbReference>
<sequence length="188" mass="20789">MDDVVKIFSDSIEKYADGNWNMISLVTVGNERVDEKKVTASEVVDAIHRAREALEAVGYNGPVGAVETVPAMVDSPMICENSDFALVNCHAFFDASTKAEDAGIFVKGQITQVQKACPNKRVIIMESGWPYRGDPNGLAVPSRESQKAALNSLRRSFSEDLILFSPYDSPWKDDWAGSFNSEKFWGFL</sequence>
<dbReference type="OrthoDB" id="941679at2759"/>
<dbReference type="SUPFAM" id="SSF51445">
    <property type="entry name" value="(Trans)glycosidases"/>
    <property type="match status" value="1"/>
</dbReference>
<dbReference type="GO" id="GO:0071555">
    <property type="term" value="P:cell wall organization"/>
    <property type="evidence" value="ECO:0007669"/>
    <property type="project" value="TreeGrafter"/>
</dbReference>
<dbReference type="AlphaFoldDB" id="A0A6A6DA65"/>
<dbReference type="Gene3D" id="3.20.20.80">
    <property type="entry name" value="Glycosidases"/>
    <property type="match status" value="1"/>
</dbReference>
<keyword evidence="3 4" id="KW-0378">Hydrolase</keyword>
<evidence type="ECO:0000313" key="5">
    <source>
        <dbReference type="Proteomes" id="UP000800200"/>
    </source>
</evidence>
<evidence type="ECO:0000313" key="4">
    <source>
        <dbReference type="EMBL" id="KAF2176357.1"/>
    </source>
</evidence>
<accession>A0A6A6DA65</accession>
<dbReference type="InterPro" id="IPR050732">
    <property type="entry name" value="Beta-glucan_modifiers"/>
</dbReference>
<dbReference type="InterPro" id="IPR017853">
    <property type="entry name" value="GH"/>
</dbReference>
<dbReference type="GO" id="GO:0005576">
    <property type="term" value="C:extracellular region"/>
    <property type="evidence" value="ECO:0007669"/>
    <property type="project" value="TreeGrafter"/>
</dbReference>
<evidence type="ECO:0000256" key="1">
    <source>
        <dbReference type="ARBA" id="ARBA00004196"/>
    </source>
</evidence>
<evidence type="ECO:0000256" key="3">
    <source>
        <dbReference type="ARBA" id="ARBA00022801"/>
    </source>
</evidence>
<name>A0A6A6DA65_9PEZI</name>
<dbReference type="PANTHER" id="PTHR16631:SF14">
    <property type="entry name" value="FAMILY 17 GLUCOSIDASE SCW10-RELATED"/>
    <property type="match status" value="1"/>
</dbReference>
<evidence type="ECO:0000256" key="2">
    <source>
        <dbReference type="ARBA" id="ARBA00008773"/>
    </source>
</evidence>
<dbReference type="GO" id="GO:0009986">
    <property type="term" value="C:cell surface"/>
    <property type="evidence" value="ECO:0007669"/>
    <property type="project" value="TreeGrafter"/>
</dbReference>
<dbReference type="GO" id="GO:0042973">
    <property type="term" value="F:glucan endo-1,3-beta-D-glucosidase activity"/>
    <property type="evidence" value="ECO:0007669"/>
    <property type="project" value="TreeGrafter"/>
</dbReference>
<keyword evidence="5" id="KW-1185">Reference proteome</keyword>
<organism evidence="4 5">
    <name type="scientific">Zopfia rhizophila CBS 207.26</name>
    <dbReference type="NCBI Taxonomy" id="1314779"/>
    <lineage>
        <taxon>Eukaryota</taxon>
        <taxon>Fungi</taxon>
        <taxon>Dikarya</taxon>
        <taxon>Ascomycota</taxon>
        <taxon>Pezizomycotina</taxon>
        <taxon>Dothideomycetes</taxon>
        <taxon>Dothideomycetes incertae sedis</taxon>
        <taxon>Zopfiaceae</taxon>
        <taxon>Zopfia</taxon>
    </lineage>
</organism>
<protein>
    <submittedName>
        <fullName evidence="4">Glycoside hydrolase family 17 protein</fullName>
    </submittedName>
</protein>
<dbReference type="PANTHER" id="PTHR16631">
    <property type="entry name" value="GLUCAN 1,3-BETA-GLUCOSIDASE"/>
    <property type="match status" value="1"/>
</dbReference>
<proteinExistence type="inferred from homology"/>
<comment type="subcellular location">
    <subcellularLocation>
        <location evidence="1">Cell envelope</location>
    </subcellularLocation>
</comment>